<reference evidence="2 3" key="1">
    <citation type="journal article" date="2015" name="Genome Biol. Evol.">
        <title>Phylogenomic analyses indicate that early fungi evolved digesting cell walls of algal ancestors of land plants.</title>
        <authorList>
            <person name="Chang Y."/>
            <person name="Wang S."/>
            <person name="Sekimoto S."/>
            <person name="Aerts A.L."/>
            <person name="Choi C."/>
            <person name="Clum A."/>
            <person name="LaButti K.M."/>
            <person name="Lindquist E.A."/>
            <person name="Yee Ngan C."/>
            <person name="Ohm R.A."/>
            <person name="Salamov A.A."/>
            <person name="Grigoriev I.V."/>
            <person name="Spatafora J.W."/>
            <person name="Berbee M.L."/>
        </authorList>
    </citation>
    <scope>NUCLEOTIDE SEQUENCE [LARGE SCALE GENOMIC DNA]</scope>
    <source>
        <strain evidence="2 3">JEL478</strain>
    </source>
</reference>
<protein>
    <submittedName>
        <fullName evidence="2">Uncharacterized protein</fullName>
    </submittedName>
</protein>
<name>A0A139A6W9_GONPJ</name>
<dbReference type="SUPFAM" id="SSF47954">
    <property type="entry name" value="Cyclin-like"/>
    <property type="match status" value="1"/>
</dbReference>
<evidence type="ECO:0000313" key="2">
    <source>
        <dbReference type="EMBL" id="KXS12388.1"/>
    </source>
</evidence>
<organism evidence="2 3">
    <name type="scientific">Gonapodya prolifera (strain JEL478)</name>
    <name type="common">Monoblepharis prolifera</name>
    <dbReference type="NCBI Taxonomy" id="1344416"/>
    <lineage>
        <taxon>Eukaryota</taxon>
        <taxon>Fungi</taxon>
        <taxon>Fungi incertae sedis</taxon>
        <taxon>Chytridiomycota</taxon>
        <taxon>Chytridiomycota incertae sedis</taxon>
        <taxon>Monoblepharidomycetes</taxon>
        <taxon>Monoblepharidales</taxon>
        <taxon>Gonapodyaceae</taxon>
        <taxon>Gonapodya</taxon>
    </lineage>
</organism>
<dbReference type="EMBL" id="KQ965788">
    <property type="protein sequence ID" value="KXS12388.1"/>
    <property type="molecule type" value="Genomic_DNA"/>
</dbReference>
<gene>
    <name evidence="2" type="ORF">M427DRAFT_46332</name>
</gene>
<accession>A0A139A6W9</accession>
<evidence type="ECO:0000256" key="1">
    <source>
        <dbReference type="SAM" id="MobiDB-lite"/>
    </source>
</evidence>
<dbReference type="Proteomes" id="UP000070544">
    <property type="component" value="Unassembled WGS sequence"/>
</dbReference>
<dbReference type="CDD" id="cd00043">
    <property type="entry name" value="CYCLIN_SF"/>
    <property type="match status" value="1"/>
</dbReference>
<keyword evidence="3" id="KW-1185">Reference proteome</keyword>
<dbReference type="InterPro" id="IPR036915">
    <property type="entry name" value="Cyclin-like_sf"/>
</dbReference>
<dbReference type="AlphaFoldDB" id="A0A139A6W9"/>
<sequence>MLAELLRSITELCLAKQPIPSLKACAVWVAGRREGTILMDDVVKSAKVSKGDLGRTLTIMKRAFKDRTDDDAANIFVENAGSTFELILHRFSTKLHLQPGIATLTATVIDYVHQQGLLDGRKRDLVVAACICAVETQLTSPRSLGNSWFIKKVQGCGVNLPTLMGIYQVLYEQRQSLVSLLLNIFTNGGAPNLTQTADLASTLAGDGARLEPNLDLRRVRSPGADYSTSSPHLRPRPFPQKVVPLESDGLGDLVDVIRIRED</sequence>
<proteinExistence type="predicted"/>
<dbReference type="Gene3D" id="1.10.472.10">
    <property type="entry name" value="Cyclin-like"/>
    <property type="match status" value="1"/>
</dbReference>
<feature type="region of interest" description="Disordered" evidence="1">
    <location>
        <begin position="220"/>
        <end position="241"/>
    </location>
</feature>
<evidence type="ECO:0000313" key="3">
    <source>
        <dbReference type="Proteomes" id="UP000070544"/>
    </source>
</evidence>